<dbReference type="GO" id="GO:0032259">
    <property type="term" value="P:methylation"/>
    <property type="evidence" value="ECO:0007669"/>
    <property type="project" value="UniProtKB-KW"/>
</dbReference>
<evidence type="ECO:0000313" key="3">
    <source>
        <dbReference type="EMBL" id="NWS12329.1"/>
    </source>
</evidence>
<organism evidence="3 4">
    <name type="scientific">Pachyramphus minor</name>
    <dbReference type="NCBI Taxonomy" id="369605"/>
    <lineage>
        <taxon>Eukaryota</taxon>
        <taxon>Metazoa</taxon>
        <taxon>Chordata</taxon>
        <taxon>Craniata</taxon>
        <taxon>Vertebrata</taxon>
        <taxon>Euteleostomi</taxon>
        <taxon>Archelosauria</taxon>
        <taxon>Archosauria</taxon>
        <taxon>Dinosauria</taxon>
        <taxon>Saurischia</taxon>
        <taxon>Theropoda</taxon>
        <taxon>Coelurosauria</taxon>
        <taxon>Aves</taxon>
        <taxon>Neognathae</taxon>
        <taxon>Neoaves</taxon>
        <taxon>Telluraves</taxon>
        <taxon>Australaves</taxon>
        <taxon>Passeriformes</taxon>
        <taxon>Tyrannidae</taxon>
        <taxon>Pachyramphus</taxon>
    </lineage>
</organism>
<feature type="non-terminal residue" evidence="3">
    <location>
        <position position="1"/>
    </location>
</feature>
<feature type="non-terminal residue" evidence="3">
    <location>
        <position position="184"/>
    </location>
</feature>
<keyword evidence="4" id="KW-1185">Reference proteome</keyword>
<protein>
    <submittedName>
        <fullName evidence="3">DNMT1 methyltransferase</fullName>
    </submittedName>
</protein>
<dbReference type="AlphaFoldDB" id="A0A7K5CXI1"/>
<comment type="caution">
    <text evidence="3">The sequence shown here is derived from an EMBL/GenBank/DDBJ whole genome shotgun (WGS) entry which is preliminary data.</text>
</comment>
<dbReference type="EMBL" id="VYXB01002151">
    <property type="protein sequence ID" value="NWS12329.1"/>
    <property type="molecule type" value="Genomic_DNA"/>
</dbReference>
<gene>
    <name evidence="3" type="primary">Dnmt1_0</name>
    <name evidence="3" type="ORF">PACMIN_R15554</name>
</gene>
<feature type="compositionally biased region" description="Acidic residues" evidence="1">
    <location>
        <begin position="132"/>
        <end position="143"/>
    </location>
</feature>
<keyword evidence="3" id="KW-0808">Transferase</keyword>
<name>A0A7K5CXI1_9TYRA</name>
<dbReference type="Pfam" id="PF06464">
    <property type="entry name" value="DMAP_binding"/>
    <property type="match status" value="1"/>
</dbReference>
<evidence type="ECO:0000256" key="1">
    <source>
        <dbReference type="SAM" id="MobiDB-lite"/>
    </source>
</evidence>
<accession>A0A7K5CXI1</accession>
<proteinExistence type="predicted"/>
<feature type="region of interest" description="Disordered" evidence="1">
    <location>
        <begin position="118"/>
        <end position="184"/>
    </location>
</feature>
<evidence type="ECO:0000259" key="2">
    <source>
        <dbReference type="Pfam" id="PF06464"/>
    </source>
</evidence>
<dbReference type="InterPro" id="IPR010506">
    <property type="entry name" value="DMAP1-bd"/>
</dbReference>
<dbReference type="GO" id="GO:0008168">
    <property type="term" value="F:methyltransferase activity"/>
    <property type="evidence" value="ECO:0007669"/>
    <property type="project" value="UniProtKB-KW"/>
</dbReference>
<reference evidence="3 4" key="1">
    <citation type="submission" date="2019-09" db="EMBL/GenBank/DDBJ databases">
        <title>Bird 10,000 Genomes (B10K) Project - Family phase.</title>
        <authorList>
            <person name="Zhang G."/>
        </authorList>
    </citation>
    <scope>NUCLEOTIDE SEQUENCE [LARGE SCALE GENOMIC DNA]</scope>
    <source>
        <strain evidence="3">B10K-DU-001-72</strain>
        <tissue evidence="3">Muscle</tissue>
    </source>
</reference>
<dbReference type="Proteomes" id="UP000525089">
    <property type="component" value="Unassembled WGS sequence"/>
</dbReference>
<keyword evidence="3" id="KW-0489">Methyltransferase</keyword>
<feature type="compositionally biased region" description="Basic and acidic residues" evidence="1">
    <location>
        <begin position="170"/>
        <end position="184"/>
    </location>
</feature>
<feature type="domain" description="DMAP1-binding" evidence="2">
    <location>
        <begin position="20"/>
        <end position="76"/>
    </location>
</feature>
<evidence type="ECO:0000313" key="4">
    <source>
        <dbReference type="Proteomes" id="UP000525089"/>
    </source>
</evidence>
<sequence>RPFWGVPLCVSPPQNLVVTPPRCPHRLQDLERDEETLSEKESVREKLSLIHGFLQAEAQRQLSELEAKLRCQELSEVSAAFPRLPSRSRGGYPGFSHPPQERYLAQVKALLHQELSVGNGANGCPRNGAYGSDDEDGAVDMEEGVASSSSSSPSLLGPTPRARKARRSRSNGESRSKGRGSDVM</sequence>